<evidence type="ECO:0000313" key="2">
    <source>
        <dbReference type="Proteomes" id="UP000828941"/>
    </source>
</evidence>
<sequence>MIWHPCLSLLIVVLVLLVNPGSSHRSCKKHTCGPHGPLIQFPFYLIDANTTSSDYPAGFGVYCTDINKAMLELPAFSSPVNLSIETIDYEDQSIDVTDPEGCLPRQFLKINKSSIFHSHYEVDTSTSATFFNCSYSSQDQAYCTIRVLSSSDDVATAGVESCSKMFDATYNSEYTTALRLEWSKPNSSYVEVECPNSRFRSTTLTAAGGIIGSVLVIIALFYIYYKFKTKGEDQARVEIFLEDYRSQRPTRFSYADIKRITNGLKNKLGEGAHGVVYKGKLSEKIVVAVKILNNTEGNGKEFINEVGTMGKIHHVNVVRLLGFCAHGVHRALIYDFFPHGSLQNFISPPDNKQTFLGWEKLEQIALGVAKGIEYLHQGCDQQILHFDINPHNVLLDDDFTPKIIDFGLAKLYSRNRSTVSMTAARGTLGYIAPEIFSKNFGHVSYKSDIYSYGMLLLEIVGGRKKISRSREIEILYPEWIHNLIEGRGDIRIHIENEGDIKIAKKLATVGLWCIQWHPTNRPSIRNVLQMLEGEGDKLKVPPNPFASTTSTSSTAITPGRHLGLELEAIHELE</sequence>
<evidence type="ECO:0000313" key="1">
    <source>
        <dbReference type="EMBL" id="KAI4357222.1"/>
    </source>
</evidence>
<accession>A0ACB9Q8A4</accession>
<keyword evidence="2" id="KW-1185">Reference proteome</keyword>
<dbReference type="Proteomes" id="UP000828941">
    <property type="component" value="Chromosome 1"/>
</dbReference>
<name>A0ACB9Q8A4_BAUVA</name>
<organism evidence="1 2">
    <name type="scientific">Bauhinia variegata</name>
    <name type="common">Purple orchid tree</name>
    <name type="synonym">Phanera variegata</name>
    <dbReference type="NCBI Taxonomy" id="167791"/>
    <lineage>
        <taxon>Eukaryota</taxon>
        <taxon>Viridiplantae</taxon>
        <taxon>Streptophyta</taxon>
        <taxon>Embryophyta</taxon>
        <taxon>Tracheophyta</taxon>
        <taxon>Spermatophyta</taxon>
        <taxon>Magnoliopsida</taxon>
        <taxon>eudicotyledons</taxon>
        <taxon>Gunneridae</taxon>
        <taxon>Pentapetalae</taxon>
        <taxon>rosids</taxon>
        <taxon>fabids</taxon>
        <taxon>Fabales</taxon>
        <taxon>Fabaceae</taxon>
        <taxon>Cercidoideae</taxon>
        <taxon>Cercideae</taxon>
        <taxon>Bauhiniinae</taxon>
        <taxon>Bauhinia</taxon>
    </lineage>
</organism>
<reference evidence="1 2" key="1">
    <citation type="journal article" date="2022" name="DNA Res.">
        <title>Chromosomal-level genome assembly of the orchid tree Bauhinia variegata (Leguminosae; Cercidoideae) supports the allotetraploid origin hypothesis of Bauhinia.</title>
        <authorList>
            <person name="Zhong Y."/>
            <person name="Chen Y."/>
            <person name="Zheng D."/>
            <person name="Pang J."/>
            <person name="Liu Y."/>
            <person name="Luo S."/>
            <person name="Meng S."/>
            <person name="Qian L."/>
            <person name="Wei D."/>
            <person name="Dai S."/>
            <person name="Zhou R."/>
        </authorList>
    </citation>
    <scope>NUCLEOTIDE SEQUENCE [LARGE SCALE GENOMIC DNA]</scope>
    <source>
        <strain evidence="1">BV-YZ2020</strain>
    </source>
</reference>
<comment type="caution">
    <text evidence="1">The sequence shown here is derived from an EMBL/GenBank/DDBJ whole genome shotgun (WGS) entry which is preliminary data.</text>
</comment>
<proteinExistence type="predicted"/>
<gene>
    <name evidence="1" type="ORF">L6164_001184</name>
</gene>
<protein>
    <submittedName>
        <fullName evidence="1">Uncharacterized protein</fullName>
    </submittedName>
</protein>
<dbReference type="EMBL" id="CM039426">
    <property type="protein sequence ID" value="KAI4357222.1"/>
    <property type="molecule type" value="Genomic_DNA"/>
</dbReference>